<proteinExistence type="predicted"/>
<keyword evidence="2" id="KW-0285">Flavoprotein</keyword>
<name>A0A1G7RSD0_9PSED</name>
<feature type="domain" description="FAD dependent oxidoreductase" evidence="5">
    <location>
        <begin position="4"/>
        <end position="344"/>
    </location>
</feature>
<dbReference type="STRING" id="89065.SAMN05216605_101240"/>
<evidence type="ECO:0000313" key="7">
    <source>
        <dbReference type="Proteomes" id="UP000182894"/>
    </source>
</evidence>
<dbReference type="Pfam" id="PF01266">
    <property type="entry name" value="DAO"/>
    <property type="match status" value="1"/>
</dbReference>
<dbReference type="AlphaFoldDB" id="A0A1G7RSD0"/>
<keyword evidence="3" id="KW-0274">FAD</keyword>
<evidence type="ECO:0000256" key="4">
    <source>
        <dbReference type="ARBA" id="ARBA00023002"/>
    </source>
</evidence>
<evidence type="ECO:0000259" key="5">
    <source>
        <dbReference type="Pfam" id="PF01266"/>
    </source>
</evidence>
<keyword evidence="4" id="KW-0560">Oxidoreductase</keyword>
<comment type="cofactor">
    <cofactor evidence="1">
        <name>FAD</name>
        <dbReference type="ChEBI" id="CHEBI:57692"/>
    </cofactor>
</comment>
<dbReference type="OrthoDB" id="9806257at2"/>
<dbReference type="GO" id="GO:0050660">
    <property type="term" value="F:flavin adenine dinucleotide binding"/>
    <property type="evidence" value="ECO:0007669"/>
    <property type="project" value="InterPro"/>
</dbReference>
<dbReference type="PANTHER" id="PTHR10961:SF46">
    <property type="entry name" value="PEROXISOMAL SARCOSINE OXIDASE"/>
    <property type="match status" value="1"/>
</dbReference>
<accession>A0A1G7RSD0</accession>
<reference evidence="7" key="1">
    <citation type="submission" date="2016-10" db="EMBL/GenBank/DDBJ databases">
        <authorList>
            <person name="Varghese N."/>
            <person name="Submissions S."/>
        </authorList>
    </citation>
    <scope>NUCLEOTIDE SEQUENCE [LARGE SCALE GENOMIC DNA]</scope>
    <source>
        <strain evidence="7">ATCC 700689</strain>
    </source>
</reference>
<dbReference type="PROSITE" id="PS51257">
    <property type="entry name" value="PROKAR_LIPOPROTEIN"/>
    <property type="match status" value="1"/>
</dbReference>
<evidence type="ECO:0000256" key="2">
    <source>
        <dbReference type="ARBA" id="ARBA00022630"/>
    </source>
</evidence>
<sequence>MKHIIVVGAGAVGLSCARAALKRGHRVTVLEQGPLPNPQSASYDQHRMIRYQYGDAEGYTRMVGEAFGAWDRLWQDIGERHFVPTGTFGVSLEANDEIQLTVPTFKRLGISHELMDGAAAERLCPQLTLPASAQGLYQADGGVLFADRIVDSLLAWVRGQGGELRSQSKVAHIDTFSSRVTLDNGDVLQGDAVVVAAGAWLPGLMPQLDDLPIWRQAVCYVDAPQQYLADWANGPCLTDLGIGDNYALAPAGGTGLKFGSGLHRRAGTPALTGFKADVQEGYEVIAHFAPYLRDASEYRPVRMAVGYYVKDASSKFRVQQDGQAVVVTNCDGQMFKFSTLMGERVLACIDGELAADELTRWAAGER</sequence>
<dbReference type="InterPro" id="IPR036188">
    <property type="entry name" value="FAD/NAD-bd_sf"/>
</dbReference>
<evidence type="ECO:0000256" key="3">
    <source>
        <dbReference type="ARBA" id="ARBA00022827"/>
    </source>
</evidence>
<dbReference type="EMBL" id="FNCO01000001">
    <property type="protein sequence ID" value="SDG13534.1"/>
    <property type="molecule type" value="Genomic_DNA"/>
</dbReference>
<dbReference type="Gene3D" id="3.50.50.60">
    <property type="entry name" value="FAD/NAD(P)-binding domain"/>
    <property type="match status" value="1"/>
</dbReference>
<dbReference type="SUPFAM" id="SSF51905">
    <property type="entry name" value="FAD/NAD(P)-binding domain"/>
    <property type="match status" value="1"/>
</dbReference>
<keyword evidence="7" id="KW-1185">Reference proteome</keyword>
<dbReference type="GO" id="GO:0008115">
    <property type="term" value="F:sarcosine oxidase activity"/>
    <property type="evidence" value="ECO:0007669"/>
    <property type="project" value="TreeGrafter"/>
</dbReference>
<dbReference type="InterPro" id="IPR006076">
    <property type="entry name" value="FAD-dep_OxRdtase"/>
</dbReference>
<organism evidence="6 7">
    <name type="scientific">Pseudomonas abietaniphila</name>
    <dbReference type="NCBI Taxonomy" id="89065"/>
    <lineage>
        <taxon>Bacteria</taxon>
        <taxon>Pseudomonadati</taxon>
        <taxon>Pseudomonadota</taxon>
        <taxon>Gammaproteobacteria</taxon>
        <taxon>Pseudomonadales</taxon>
        <taxon>Pseudomonadaceae</taxon>
        <taxon>Pseudomonas</taxon>
    </lineage>
</organism>
<protein>
    <submittedName>
        <fullName evidence="6">Sarcosine oxidase</fullName>
    </submittedName>
</protein>
<gene>
    <name evidence="6" type="ORF">SAMN05216605_101240</name>
</gene>
<dbReference type="Gene3D" id="3.30.9.10">
    <property type="entry name" value="D-Amino Acid Oxidase, subunit A, domain 2"/>
    <property type="match status" value="1"/>
</dbReference>
<evidence type="ECO:0000313" key="6">
    <source>
        <dbReference type="EMBL" id="SDG13534.1"/>
    </source>
</evidence>
<evidence type="ECO:0000256" key="1">
    <source>
        <dbReference type="ARBA" id="ARBA00001974"/>
    </source>
</evidence>
<dbReference type="PANTHER" id="PTHR10961">
    <property type="entry name" value="PEROXISOMAL SARCOSINE OXIDASE"/>
    <property type="match status" value="1"/>
</dbReference>
<dbReference type="Proteomes" id="UP000182894">
    <property type="component" value="Unassembled WGS sequence"/>
</dbReference>
<dbReference type="InterPro" id="IPR045170">
    <property type="entry name" value="MTOX"/>
</dbReference>